<name>A0ACC2KU20_PERAE</name>
<accession>A0ACC2KU20</accession>
<organism evidence="1 2">
    <name type="scientific">Persea americana</name>
    <name type="common">Avocado</name>
    <dbReference type="NCBI Taxonomy" id="3435"/>
    <lineage>
        <taxon>Eukaryota</taxon>
        <taxon>Viridiplantae</taxon>
        <taxon>Streptophyta</taxon>
        <taxon>Embryophyta</taxon>
        <taxon>Tracheophyta</taxon>
        <taxon>Spermatophyta</taxon>
        <taxon>Magnoliopsida</taxon>
        <taxon>Magnoliidae</taxon>
        <taxon>Laurales</taxon>
        <taxon>Lauraceae</taxon>
        <taxon>Persea</taxon>
    </lineage>
</organism>
<evidence type="ECO:0000313" key="1">
    <source>
        <dbReference type="EMBL" id="KAJ8624473.1"/>
    </source>
</evidence>
<reference evidence="1 2" key="1">
    <citation type="journal article" date="2022" name="Hortic Res">
        <title>A haplotype resolved chromosomal level avocado genome allows analysis of novel avocado genes.</title>
        <authorList>
            <person name="Nath O."/>
            <person name="Fletcher S.J."/>
            <person name="Hayward A."/>
            <person name="Shaw L.M."/>
            <person name="Masouleh A.K."/>
            <person name="Furtado A."/>
            <person name="Henry R.J."/>
            <person name="Mitter N."/>
        </authorList>
    </citation>
    <scope>NUCLEOTIDE SEQUENCE [LARGE SCALE GENOMIC DNA]</scope>
    <source>
        <strain evidence="2">cv. Hass</strain>
    </source>
</reference>
<comment type="caution">
    <text evidence="1">The sequence shown here is derived from an EMBL/GenBank/DDBJ whole genome shotgun (WGS) entry which is preliminary data.</text>
</comment>
<dbReference type="Proteomes" id="UP001234297">
    <property type="component" value="Chromosome 11"/>
</dbReference>
<sequence length="70" mass="8421">MIFRSARMAVGKGTERLPTGDEEEDKRRATIRNERKKEEGNRRRVWESESLTVNFDSNYSRDFRWKLKTV</sequence>
<keyword evidence="2" id="KW-1185">Reference proteome</keyword>
<dbReference type="EMBL" id="CM056819">
    <property type="protein sequence ID" value="KAJ8624473.1"/>
    <property type="molecule type" value="Genomic_DNA"/>
</dbReference>
<gene>
    <name evidence="1" type="ORF">MRB53_033003</name>
</gene>
<evidence type="ECO:0000313" key="2">
    <source>
        <dbReference type="Proteomes" id="UP001234297"/>
    </source>
</evidence>
<protein>
    <submittedName>
        <fullName evidence="1">Uncharacterized protein</fullName>
    </submittedName>
</protein>
<proteinExistence type="predicted"/>